<evidence type="ECO:0000259" key="2">
    <source>
        <dbReference type="PROSITE" id="PS50887"/>
    </source>
</evidence>
<dbReference type="SMART" id="SM00267">
    <property type="entry name" value="GGDEF"/>
    <property type="match status" value="1"/>
</dbReference>
<proteinExistence type="predicted"/>
<feature type="compositionally biased region" description="Basic and acidic residues" evidence="1">
    <location>
        <begin position="14"/>
        <end position="30"/>
    </location>
</feature>
<dbReference type="Proteomes" id="UP001229209">
    <property type="component" value="Unassembled WGS sequence"/>
</dbReference>
<feature type="domain" description="GGDEF" evidence="2">
    <location>
        <begin position="224"/>
        <end position="356"/>
    </location>
</feature>
<feature type="compositionally biased region" description="Basic and acidic residues" evidence="1">
    <location>
        <begin position="45"/>
        <end position="54"/>
    </location>
</feature>
<evidence type="ECO:0000313" key="3">
    <source>
        <dbReference type="EMBL" id="MDP9728102.1"/>
    </source>
</evidence>
<dbReference type="InterPro" id="IPR000160">
    <property type="entry name" value="GGDEF_dom"/>
</dbReference>
<dbReference type="Gene3D" id="3.30.70.270">
    <property type="match status" value="1"/>
</dbReference>
<dbReference type="NCBIfam" id="TIGR00254">
    <property type="entry name" value="GGDEF"/>
    <property type="match status" value="1"/>
</dbReference>
<evidence type="ECO:0000256" key="1">
    <source>
        <dbReference type="SAM" id="MobiDB-lite"/>
    </source>
</evidence>
<evidence type="ECO:0000313" key="4">
    <source>
        <dbReference type="Proteomes" id="UP001229209"/>
    </source>
</evidence>
<dbReference type="InterPro" id="IPR035965">
    <property type="entry name" value="PAS-like_dom_sf"/>
</dbReference>
<organism evidence="3 4">
    <name type="scientific">Alicyclobacillus tolerans</name>
    <dbReference type="NCBI Taxonomy" id="90970"/>
    <lineage>
        <taxon>Bacteria</taxon>
        <taxon>Bacillati</taxon>
        <taxon>Bacillota</taxon>
        <taxon>Bacilli</taxon>
        <taxon>Bacillales</taxon>
        <taxon>Alicyclobacillaceae</taxon>
        <taxon>Alicyclobacillus</taxon>
    </lineage>
</organism>
<dbReference type="InterPro" id="IPR043128">
    <property type="entry name" value="Rev_trsase/Diguanyl_cyclase"/>
</dbReference>
<protein>
    <submittedName>
        <fullName evidence="3">Diguanylate cyclase (GGDEF)-like protein</fullName>
    </submittedName>
</protein>
<dbReference type="SUPFAM" id="SSF55785">
    <property type="entry name" value="PYP-like sensor domain (PAS domain)"/>
    <property type="match status" value="1"/>
</dbReference>
<dbReference type="RefSeq" id="WP_306953685.1">
    <property type="nucleotide sequence ID" value="NZ_JAURUO010000004.1"/>
</dbReference>
<dbReference type="PROSITE" id="PS50887">
    <property type="entry name" value="GGDEF"/>
    <property type="match status" value="1"/>
</dbReference>
<dbReference type="EMBL" id="JAURUO010000004">
    <property type="protein sequence ID" value="MDP9728102.1"/>
    <property type="molecule type" value="Genomic_DNA"/>
</dbReference>
<comment type="caution">
    <text evidence="3">The sequence shown here is derived from an EMBL/GenBank/DDBJ whole genome shotgun (WGS) entry which is preliminary data.</text>
</comment>
<reference evidence="3 4" key="1">
    <citation type="submission" date="2023-07" db="EMBL/GenBank/DDBJ databases">
        <title>Genomic Encyclopedia of Type Strains, Phase IV (KMG-IV): sequencing the most valuable type-strain genomes for metagenomic binning, comparative biology and taxonomic classification.</title>
        <authorList>
            <person name="Goeker M."/>
        </authorList>
    </citation>
    <scope>NUCLEOTIDE SEQUENCE [LARGE SCALE GENOMIC DNA]</scope>
    <source>
        <strain evidence="3 4">DSM 25924</strain>
    </source>
</reference>
<dbReference type="PANTHER" id="PTHR46663:SF2">
    <property type="entry name" value="GGDEF DOMAIN-CONTAINING PROTEIN"/>
    <property type="match status" value="1"/>
</dbReference>
<gene>
    <name evidence="3" type="ORF">J2S04_001033</name>
</gene>
<dbReference type="Gene3D" id="3.30.450.20">
    <property type="entry name" value="PAS domain"/>
    <property type="match status" value="1"/>
</dbReference>
<sequence>MLKIPQAKSLLNSEDAHASKEWPPKVRREVNPALSGEDAVHRRRSPMETSERLGEEGLEMAASDAAQLALYEHLDLLSDILKHMSDPLAVVRQGPDGEYTYIFGNPSAEARIGGWQGLTGRSLHDVHSIHVLEQLIPLMRTVTQNSGRHVMDMDFEGWCGEVVVDPLPQRLAEHRYFLLTIRDISERKRYEKKLKKAAYRDPLTKLHNRRYLDRCLRLLRNSRATYGLFYIDCDNFKFINDRYGHDAGDAFLVQFSERLRGAVRQRDVVVRHGGDEFIVLCRIHGLEECNLVGQRLVRALSGQYTIAGQTIEGAVSVGAACYPVQVETLEDLILAANEAMHQSKHERKGQLTVYRFVSPKLESLLKR</sequence>
<feature type="region of interest" description="Disordered" evidence="1">
    <location>
        <begin position="1"/>
        <end position="54"/>
    </location>
</feature>
<dbReference type="InterPro" id="IPR052163">
    <property type="entry name" value="DGC-Regulatory_Protein"/>
</dbReference>
<name>A0ABT9LV10_9BACL</name>
<dbReference type="InterPro" id="IPR029787">
    <property type="entry name" value="Nucleotide_cyclase"/>
</dbReference>
<keyword evidence="4" id="KW-1185">Reference proteome</keyword>
<accession>A0ABT9LV10</accession>
<dbReference type="Pfam" id="PF00990">
    <property type="entry name" value="GGDEF"/>
    <property type="match status" value="1"/>
</dbReference>
<dbReference type="SUPFAM" id="SSF55073">
    <property type="entry name" value="Nucleotide cyclase"/>
    <property type="match status" value="1"/>
</dbReference>
<dbReference type="CDD" id="cd01949">
    <property type="entry name" value="GGDEF"/>
    <property type="match status" value="1"/>
</dbReference>
<dbReference type="PANTHER" id="PTHR46663">
    <property type="entry name" value="DIGUANYLATE CYCLASE DGCT-RELATED"/>
    <property type="match status" value="1"/>
</dbReference>